<accession>A0A7Y9Z8H7</accession>
<dbReference type="EMBL" id="JACBZO010000001">
    <property type="protein sequence ID" value="NYI39888.1"/>
    <property type="molecule type" value="Genomic_DNA"/>
</dbReference>
<feature type="transmembrane region" description="Helical" evidence="1">
    <location>
        <begin position="125"/>
        <end position="147"/>
    </location>
</feature>
<feature type="transmembrane region" description="Helical" evidence="1">
    <location>
        <begin position="100"/>
        <end position="119"/>
    </location>
</feature>
<keyword evidence="1" id="KW-1133">Transmembrane helix</keyword>
<dbReference type="AlphaFoldDB" id="A0A7Y9Z8H7"/>
<evidence type="ECO:0000256" key="1">
    <source>
        <dbReference type="SAM" id="Phobius"/>
    </source>
</evidence>
<keyword evidence="3" id="KW-1185">Reference proteome</keyword>
<feature type="transmembrane region" description="Helical" evidence="1">
    <location>
        <begin position="167"/>
        <end position="188"/>
    </location>
</feature>
<dbReference type="Proteomes" id="UP000547973">
    <property type="component" value="Unassembled WGS sequence"/>
</dbReference>
<proteinExistence type="predicted"/>
<dbReference type="RefSeq" id="WP_062075596.1">
    <property type="nucleotide sequence ID" value="NZ_BBRC01000012.1"/>
</dbReference>
<protein>
    <submittedName>
        <fullName evidence="2">Uncharacterized protein</fullName>
    </submittedName>
</protein>
<evidence type="ECO:0000313" key="2">
    <source>
        <dbReference type="EMBL" id="NYI39888.1"/>
    </source>
</evidence>
<feature type="transmembrane region" description="Helical" evidence="1">
    <location>
        <begin position="17"/>
        <end position="36"/>
    </location>
</feature>
<keyword evidence="1" id="KW-0812">Transmembrane</keyword>
<keyword evidence="1" id="KW-0472">Membrane</keyword>
<organism evidence="2 3">
    <name type="scientific">Demequina lutea</name>
    <dbReference type="NCBI Taxonomy" id="431489"/>
    <lineage>
        <taxon>Bacteria</taxon>
        <taxon>Bacillati</taxon>
        <taxon>Actinomycetota</taxon>
        <taxon>Actinomycetes</taxon>
        <taxon>Micrococcales</taxon>
        <taxon>Demequinaceae</taxon>
        <taxon>Demequina</taxon>
    </lineage>
</organism>
<gene>
    <name evidence="2" type="ORF">BKA03_000007</name>
</gene>
<evidence type="ECO:0000313" key="3">
    <source>
        <dbReference type="Proteomes" id="UP000547973"/>
    </source>
</evidence>
<sequence length="197" mass="20404">MAVPITLSVIQPLATRAWATAISYVVIYGVSFAFLAPPATQLAMHGYAGYESQTATFALLLMAALTVTFGAGAFAYSVGWRVESDLRKRKTTPRRASIEFVGFGALLTLSTAAIFLVVVGGTSGITASLVGAAVLALVLPGLAAAVFTRSVVDHVAAAKRELFATSLSALAVIVLTNYLIVGSLPALADLPQLFGLK</sequence>
<feature type="transmembrane region" description="Helical" evidence="1">
    <location>
        <begin position="56"/>
        <end position="79"/>
    </location>
</feature>
<comment type="caution">
    <text evidence="2">The sequence shown here is derived from an EMBL/GenBank/DDBJ whole genome shotgun (WGS) entry which is preliminary data.</text>
</comment>
<reference evidence="2 3" key="1">
    <citation type="submission" date="2020-07" db="EMBL/GenBank/DDBJ databases">
        <title>Sequencing the genomes of 1000 actinobacteria strains.</title>
        <authorList>
            <person name="Klenk H.-P."/>
        </authorList>
    </citation>
    <scope>NUCLEOTIDE SEQUENCE [LARGE SCALE GENOMIC DNA]</scope>
    <source>
        <strain evidence="2 3">DSM 19970</strain>
    </source>
</reference>
<name>A0A7Y9Z8H7_9MICO</name>